<dbReference type="GO" id="GO:0006357">
    <property type="term" value="P:regulation of transcription by RNA polymerase II"/>
    <property type="evidence" value="ECO:0007669"/>
    <property type="project" value="TreeGrafter"/>
</dbReference>
<evidence type="ECO:0000313" key="3">
    <source>
        <dbReference type="Proteomes" id="UP001059041"/>
    </source>
</evidence>
<dbReference type="InterPro" id="IPR012337">
    <property type="entry name" value="RNaseH-like_sf"/>
</dbReference>
<sequence>MMDRLFAKLAAKKVAAKGANTSNLMQHLRDHRPALHAQVKLKIGGSVAAVQQQPTVAESFAKCVTYAPTSKQAQDLNKAVAYFISKYMMPFQIVEKHGFLQLMKKAVPQYKVPTRSFFSTNQIPTIFLEQQQPICGVLAGDRNTWHRMPKDGDITVLEKVSQLLCPLHDFTDVLASEKQVTLSSLKPVLEHINNEILQDQEEDCTLTKQMKPVIREDLLMQLRYTEEMKNILNISSFVDPRFKGSFAENLDDTVKACSDEAMALVSHPEDPPAATTQSTSSTTTTKRKEKSLSGLLQQITSAKKNRSLASGGHANAMPSDQAKLDSEHAAPVSSQDQTTQNACEDDGSDNTQVAPVGSGSDTETQKDTPSKITMNDGNVLYNHLSNITPRSIFISCLRDFQSWVLKY</sequence>
<accession>A0A9W7T406</accession>
<proteinExistence type="predicted"/>
<feature type="compositionally biased region" description="Polar residues" evidence="1">
    <location>
        <begin position="332"/>
        <end position="342"/>
    </location>
</feature>
<feature type="region of interest" description="Disordered" evidence="1">
    <location>
        <begin position="265"/>
        <end position="376"/>
    </location>
</feature>
<evidence type="ECO:0000313" key="2">
    <source>
        <dbReference type="EMBL" id="KAI7790287.1"/>
    </source>
</evidence>
<evidence type="ECO:0000256" key="1">
    <source>
        <dbReference type="SAM" id="MobiDB-lite"/>
    </source>
</evidence>
<dbReference type="SUPFAM" id="SSF53098">
    <property type="entry name" value="Ribonuclease H-like"/>
    <property type="match status" value="1"/>
</dbReference>
<dbReference type="EMBL" id="JAFHDT010000183">
    <property type="protein sequence ID" value="KAI7790287.1"/>
    <property type="molecule type" value="Genomic_DNA"/>
</dbReference>
<dbReference type="GO" id="GO:0005634">
    <property type="term" value="C:nucleus"/>
    <property type="evidence" value="ECO:0007669"/>
    <property type="project" value="TreeGrafter"/>
</dbReference>
<dbReference type="SUPFAM" id="SSF140996">
    <property type="entry name" value="Hermes dimerisation domain"/>
    <property type="match status" value="1"/>
</dbReference>
<feature type="compositionally biased region" description="Low complexity" evidence="1">
    <location>
        <begin position="275"/>
        <end position="284"/>
    </location>
</feature>
<comment type="caution">
    <text evidence="2">The sequence shown here is derived from an EMBL/GenBank/DDBJ whole genome shotgun (WGS) entry which is preliminary data.</text>
</comment>
<reference evidence="2" key="1">
    <citation type="submission" date="2021-02" db="EMBL/GenBank/DDBJ databases">
        <title>Comparative genomics reveals that relaxation of natural selection precedes convergent phenotypic evolution of cavefish.</title>
        <authorList>
            <person name="Peng Z."/>
        </authorList>
    </citation>
    <scope>NUCLEOTIDE SEQUENCE</scope>
    <source>
        <tissue evidence="2">Muscle</tissue>
    </source>
</reference>
<organism evidence="2 3">
    <name type="scientific">Triplophysa rosa</name>
    <name type="common">Cave loach</name>
    <dbReference type="NCBI Taxonomy" id="992332"/>
    <lineage>
        <taxon>Eukaryota</taxon>
        <taxon>Metazoa</taxon>
        <taxon>Chordata</taxon>
        <taxon>Craniata</taxon>
        <taxon>Vertebrata</taxon>
        <taxon>Euteleostomi</taxon>
        <taxon>Actinopterygii</taxon>
        <taxon>Neopterygii</taxon>
        <taxon>Teleostei</taxon>
        <taxon>Ostariophysi</taxon>
        <taxon>Cypriniformes</taxon>
        <taxon>Nemacheilidae</taxon>
        <taxon>Triplophysa</taxon>
    </lineage>
</organism>
<dbReference type="PANTHER" id="PTHR46169:SF25">
    <property type="entry name" value="ZINC FINGER BED DOMAIN-CONTAINING PROTEIN 1-LIKE-RELATED"/>
    <property type="match status" value="1"/>
</dbReference>
<gene>
    <name evidence="2" type="ORF">IRJ41_025858</name>
</gene>
<protein>
    <submittedName>
        <fullName evidence="2">Zinc finger BED domain-containing protein 1-like</fullName>
    </submittedName>
</protein>
<dbReference type="Proteomes" id="UP001059041">
    <property type="component" value="Unassembled WGS sequence"/>
</dbReference>
<dbReference type="PANTHER" id="PTHR46169">
    <property type="entry name" value="DNA REPLICATION-RELATED ELEMENT FACTOR, ISOFORM A"/>
    <property type="match status" value="1"/>
</dbReference>
<keyword evidence="3" id="KW-1185">Reference proteome</keyword>
<dbReference type="InterPro" id="IPR052717">
    <property type="entry name" value="Vacuolar_transposase_reg"/>
</dbReference>
<dbReference type="AlphaFoldDB" id="A0A9W7T406"/>
<name>A0A9W7T406_TRIRA</name>